<comment type="similarity">
    <text evidence="6">In the C-terminal section; belongs to the OsmX family.</text>
</comment>
<evidence type="ECO:0000256" key="8">
    <source>
        <dbReference type="RuleBase" id="RU363032"/>
    </source>
</evidence>
<reference evidence="10 11" key="1">
    <citation type="journal article" date="2010" name="Stand. Genomic Sci.">
        <title>Complete genome sequence of Haliangium ochraceum type strain (SMP-2).</title>
        <authorList>
            <consortium name="US DOE Joint Genome Institute (JGI-PGF)"/>
            <person name="Ivanova N."/>
            <person name="Daum C."/>
            <person name="Lang E."/>
            <person name="Abt B."/>
            <person name="Kopitz M."/>
            <person name="Saunders E."/>
            <person name="Lapidus A."/>
            <person name="Lucas S."/>
            <person name="Glavina Del Rio T."/>
            <person name="Nolan M."/>
            <person name="Tice H."/>
            <person name="Copeland A."/>
            <person name="Cheng J.F."/>
            <person name="Chen F."/>
            <person name="Bruce D."/>
            <person name="Goodwin L."/>
            <person name="Pitluck S."/>
            <person name="Mavromatis K."/>
            <person name="Pati A."/>
            <person name="Mikhailova N."/>
            <person name="Chen A."/>
            <person name="Palaniappan K."/>
            <person name="Land M."/>
            <person name="Hauser L."/>
            <person name="Chang Y.J."/>
            <person name="Jeffries C.D."/>
            <person name="Detter J.C."/>
            <person name="Brettin T."/>
            <person name="Rohde M."/>
            <person name="Goker M."/>
            <person name="Bristow J."/>
            <person name="Markowitz V."/>
            <person name="Eisen J.A."/>
            <person name="Hugenholtz P."/>
            <person name="Kyrpides N.C."/>
            <person name="Klenk H.P."/>
        </authorList>
    </citation>
    <scope>NUCLEOTIDE SEQUENCE [LARGE SCALE GENOMIC DNA]</scope>
    <source>
        <strain evidence="11">DSM 14365 / CIP 107738 / JCM 11303 / AJ 13395 / SMP-2</strain>
    </source>
</reference>
<dbReference type="OrthoDB" id="9781705at2"/>
<keyword evidence="4 8" id="KW-1133">Transmembrane helix</keyword>
<evidence type="ECO:0000256" key="7">
    <source>
        <dbReference type="ARBA" id="ARBA00035652"/>
    </source>
</evidence>
<feature type="transmembrane region" description="Helical" evidence="8">
    <location>
        <begin position="210"/>
        <end position="227"/>
    </location>
</feature>
<comment type="subcellular location">
    <subcellularLocation>
        <location evidence="1 8">Cell membrane</location>
        <topology evidence="1 8">Multi-pass membrane protein</topology>
    </subcellularLocation>
</comment>
<keyword evidence="3 8" id="KW-0812">Transmembrane</keyword>
<evidence type="ECO:0000259" key="9">
    <source>
        <dbReference type="PROSITE" id="PS50928"/>
    </source>
</evidence>
<keyword evidence="5 8" id="KW-0472">Membrane</keyword>
<dbReference type="STRING" id="502025.Hoch_5205"/>
<dbReference type="Pfam" id="PF04069">
    <property type="entry name" value="OpuAC"/>
    <property type="match status" value="1"/>
</dbReference>
<dbReference type="AlphaFoldDB" id="D0LWP1"/>
<feature type="transmembrane region" description="Helical" evidence="8">
    <location>
        <begin position="131"/>
        <end position="157"/>
    </location>
</feature>
<dbReference type="CDD" id="cd06261">
    <property type="entry name" value="TM_PBP2"/>
    <property type="match status" value="1"/>
</dbReference>
<dbReference type="HOGENOM" id="CLU_038355_0_0_7"/>
<dbReference type="InterPro" id="IPR000515">
    <property type="entry name" value="MetI-like"/>
</dbReference>
<comment type="similarity">
    <text evidence="7">In the N-terminal section; belongs to the binding-protein-dependent transport system permease family.</text>
</comment>
<dbReference type="CDD" id="cd13607">
    <property type="entry name" value="PBP2_AfProX_like"/>
    <property type="match status" value="1"/>
</dbReference>
<dbReference type="KEGG" id="hoh:Hoch_5205"/>
<dbReference type="RefSeq" id="WP_012830283.1">
    <property type="nucleotide sequence ID" value="NC_013440.1"/>
</dbReference>
<dbReference type="SUPFAM" id="SSF53850">
    <property type="entry name" value="Periplasmic binding protein-like II"/>
    <property type="match status" value="1"/>
</dbReference>
<evidence type="ECO:0000313" key="10">
    <source>
        <dbReference type="EMBL" id="ACY17691.1"/>
    </source>
</evidence>
<dbReference type="InterPro" id="IPR035906">
    <property type="entry name" value="MetI-like_sf"/>
</dbReference>
<feature type="transmembrane region" description="Helical" evidence="8">
    <location>
        <begin position="51"/>
        <end position="71"/>
    </location>
</feature>
<dbReference type="PANTHER" id="PTHR30177:SF4">
    <property type="entry name" value="OSMOPROTECTANT IMPORT PERMEASE PROTEIN OSMW"/>
    <property type="match status" value="1"/>
</dbReference>
<sequence>MSPIFATQLERLPALLGAHIVLTVIALALGLAISLPAAFLGLRQRALQGPLLAVASIIQTIPSLAILALMVAAFGLFGQPAALIALTAYSVLPILRNTITGIEGVDPAAVEAARGIGMTRNQILWRVQLPLAAPIILAGIRTATVWVVGIATLATPVGADSLGSYIFGGLQTRNTTAVLFGVVSAAALAIALDSLIHLGEVAARKRSRPLALITAVGLALILAMGVWPKGGDERVMAAAPTAAAQAEGVEAAPRRTVMVGAKTFTESYILARLIRARLSEAGYPAQLKEGLGSAVVFDALRQGEIDVYVDYSGTIWANAMKRTETLPPQEVLDQMSEWLEREHEMKSLGALGFENAYGLALREDAAAELGVDTISELVPHTPKLSLGSDFEFFDRPEWTKLRDTYGLAFDAQRAFDPTLMYPAVKEGDVDVITAFTTDGRIAAFNLRVLPDDKHAFPPYDAVLLLSPEASKDPDLIAALAPLIGAIDSDAMRTANKLVDVDRKDTQFAAQYLLDRIAAGDDAQPAADDTAESAADGE</sequence>
<gene>
    <name evidence="10" type="ordered locus">Hoch_5205</name>
</gene>
<keyword evidence="11" id="KW-1185">Reference proteome</keyword>
<evidence type="ECO:0000256" key="3">
    <source>
        <dbReference type="ARBA" id="ARBA00022692"/>
    </source>
</evidence>
<feature type="transmembrane region" description="Helical" evidence="8">
    <location>
        <begin position="177"/>
        <end position="198"/>
    </location>
</feature>
<evidence type="ECO:0000256" key="5">
    <source>
        <dbReference type="ARBA" id="ARBA00023136"/>
    </source>
</evidence>
<feature type="domain" description="ABC transmembrane type-1" evidence="9">
    <location>
        <begin position="16"/>
        <end position="201"/>
    </location>
</feature>
<accession>D0LWP1</accession>
<proteinExistence type="inferred from homology"/>
<name>D0LWP1_HALO1</name>
<dbReference type="Gene3D" id="1.10.3720.10">
    <property type="entry name" value="MetI-like"/>
    <property type="match status" value="1"/>
</dbReference>
<dbReference type="PROSITE" id="PS50928">
    <property type="entry name" value="ABC_TM1"/>
    <property type="match status" value="1"/>
</dbReference>
<dbReference type="Gene3D" id="3.40.190.120">
    <property type="entry name" value="Osmoprotection protein (prox), domain 2"/>
    <property type="match status" value="1"/>
</dbReference>
<dbReference type="InterPro" id="IPR007210">
    <property type="entry name" value="ABC_Gly_betaine_transp_sub-bd"/>
</dbReference>
<keyword evidence="2 8" id="KW-0813">Transport</keyword>
<evidence type="ECO:0000256" key="6">
    <source>
        <dbReference type="ARBA" id="ARBA00035642"/>
    </source>
</evidence>
<dbReference type="Proteomes" id="UP000001880">
    <property type="component" value="Chromosome"/>
</dbReference>
<dbReference type="Pfam" id="PF00528">
    <property type="entry name" value="BPD_transp_1"/>
    <property type="match status" value="1"/>
</dbReference>
<feature type="transmembrane region" description="Helical" evidence="8">
    <location>
        <begin position="77"/>
        <end position="95"/>
    </location>
</feature>
<feature type="transmembrane region" description="Helical" evidence="8">
    <location>
        <begin position="12"/>
        <end position="39"/>
    </location>
</feature>
<protein>
    <submittedName>
        <fullName evidence="10">Substrate-binding region of ABC-type glycine betaine transport system</fullName>
    </submittedName>
</protein>
<dbReference type="eggNOG" id="COG1174">
    <property type="taxonomic scope" value="Bacteria"/>
</dbReference>
<evidence type="ECO:0000256" key="2">
    <source>
        <dbReference type="ARBA" id="ARBA00022448"/>
    </source>
</evidence>
<dbReference type="SUPFAM" id="SSF161098">
    <property type="entry name" value="MetI-like"/>
    <property type="match status" value="1"/>
</dbReference>
<dbReference type="GO" id="GO:0031460">
    <property type="term" value="P:glycine betaine transport"/>
    <property type="evidence" value="ECO:0007669"/>
    <property type="project" value="TreeGrafter"/>
</dbReference>
<dbReference type="InterPro" id="IPR041894">
    <property type="entry name" value="PBP2_ProX-like"/>
</dbReference>
<dbReference type="EMBL" id="CP001804">
    <property type="protein sequence ID" value="ACY17691.1"/>
    <property type="molecule type" value="Genomic_DNA"/>
</dbReference>
<dbReference type="Gene3D" id="3.40.190.10">
    <property type="entry name" value="Periplasmic binding protein-like II"/>
    <property type="match status" value="1"/>
</dbReference>
<dbReference type="GO" id="GO:0022857">
    <property type="term" value="F:transmembrane transporter activity"/>
    <property type="evidence" value="ECO:0007669"/>
    <property type="project" value="InterPro"/>
</dbReference>
<dbReference type="GO" id="GO:0043190">
    <property type="term" value="C:ATP-binding cassette (ABC) transporter complex"/>
    <property type="evidence" value="ECO:0007669"/>
    <property type="project" value="InterPro"/>
</dbReference>
<evidence type="ECO:0000256" key="1">
    <source>
        <dbReference type="ARBA" id="ARBA00004651"/>
    </source>
</evidence>
<evidence type="ECO:0000313" key="11">
    <source>
        <dbReference type="Proteomes" id="UP000001880"/>
    </source>
</evidence>
<organism evidence="10 11">
    <name type="scientific">Haliangium ochraceum (strain DSM 14365 / JCM 11303 / SMP-2)</name>
    <dbReference type="NCBI Taxonomy" id="502025"/>
    <lineage>
        <taxon>Bacteria</taxon>
        <taxon>Pseudomonadati</taxon>
        <taxon>Myxococcota</taxon>
        <taxon>Polyangia</taxon>
        <taxon>Haliangiales</taxon>
        <taxon>Kofleriaceae</taxon>
        <taxon>Haliangium</taxon>
    </lineage>
</organism>
<dbReference type="PANTHER" id="PTHR30177">
    <property type="entry name" value="GLYCINE BETAINE/L-PROLINE TRANSPORT SYSTEM PERMEASE PROTEIN PROW"/>
    <property type="match status" value="1"/>
</dbReference>
<dbReference type="InterPro" id="IPR051204">
    <property type="entry name" value="ABC_transp_perm/SBD"/>
</dbReference>
<comment type="similarity">
    <text evidence="8">Belongs to the binding-protein-dependent transport system permease family.</text>
</comment>
<evidence type="ECO:0000256" key="4">
    <source>
        <dbReference type="ARBA" id="ARBA00022989"/>
    </source>
</evidence>
<dbReference type="eggNOG" id="COG1732">
    <property type="taxonomic scope" value="Bacteria"/>
</dbReference>